<comment type="caution">
    <text evidence="2">The sequence shown here is derived from an EMBL/GenBank/DDBJ whole genome shotgun (WGS) entry which is preliminary data.</text>
</comment>
<evidence type="ECO:0000313" key="3">
    <source>
        <dbReference type="Proteomes" id="UP000499080"/>
    </source>
</evidence>
<organism evidence="2 3">
    <name type="scientific">Araneus ventricosus</name>
    <name type="common">Orbweaver spider</name>
    <name type="synonym">Epeira ventricosa</name>
    <dbReference type="NCBI Taxonomy" id="182803"/>
    <lineage>
        <taxon>Eukaryota</taxon>
        <taxon>Metazoa</taxon>
        <taxon>Ecdysozoa</taxon>
        <taxon>Arthropoda</taxon>
        <taxon>Chelicerata</taxon>
        <taxon>Arachnida</taxon>
        <taxon>Araneae</taxon>
        <taxon>Araneomorphae</taxon>
        <taxon>Entelegynae</taxon>
        <taxon>Araneoidea</taxon>
        <taxon>Araneidae</taxon>
        <taxon>Araneus</taxon>
    </lineage>
</organism>
<protein>
    <submittedName>
        <fullName evidence="2">Uncharacterized protein</fullName>
    </submittedName>
</protein>
<dbReference type="AlphaFoldDB" id="A0A4Y2I5K3"/>
<evidence type="ECO:0000256" key="1">
    <source>
        <dbReference type="SAM" id="MobiDB-lite"/>
    </source>
</evidence>
<proteinExistence type="predicted"/>
<reference evidence="2 3" key="1">
    <citation type="journal article" date="2019" name="Sci. Rep.">
        <title>Orb-weaving spider Araneus ventricosus genome elucidates the spidroin gene catalogue.</title>
        <authorList>
            <person name="Kono N."/>
            <person name="Nakamura H."/>
            <person name="Ohtoshi R."/>
            <person name="Moran D.A.P."/>
            <person name="Shinohara A."/>
            <person name="Yoshida Y."/>
            <person name="Fujiwara M."/>
            <person name="Mori M."/>
            <person name="Tomita M."/>
            <person name="Arakawa K."/>
        </authorList>
    </citation>
    <scope>NUCLEOTIDE SEQUENCE [LARGE SCALE GENOMIC DNA]</scope>
</reference>
<keyword evidence="3" id="KW-1185">Reference proteome</keyword>
<feature type="compositionally biased region" description="Polar residues" evidence="1">
    <location>
        <begin position="84"/>
        <end position="93"/>
    </location>
</feature>
<gene>
    <name evidence="2" type="ORF">AVEN_115679_1</name>
</gene>
<sequence>MVNSLILRGYFPPAPLKPGFWRGFHIEMVSSVQYGLYPTITLPAIPGNKAVSVLLLLISSRFFRKCRTQAAQTEMGCEKDPNKDNWTSYHSYQ</sequence>
<accession>A0A4Y2I5K3</accession>
<evidence type="ECO:0000313" key="2">
    <source>
        <dbReference type="EMBL" id="GBM73037.1"/>
    </source>
</evidence>
<feature type="region of interest" description="Disordered" evidence="1">
    <location>
        <begin position="74"/>
        <end position="93"/>
    </location>
</feature>
<dbReference type="EMBL" id="BGPR01002416">
    <property type="protein sequence ID" value="GBM73037.1"/>
    <property type="molecule type" value="Genomic_DNA"/>
</dbReference>
<name>A0A4Y2I5K3_ARAVE</name>
<dbReference type="Proteomes" id="UP000499080">
    <property type="component" value="Unassembled WGS sequence"/>
</dbReference>